<evidence type="ECO:0000256" key="5">
    <source>
        <dbReference type="PIRNR" id="PIRNR005673"/>
    </source>
</evidence>
<protein>
    <recommendedName>
        <fullName evidence="5">Importin subunit alpha</fullName>
    </recommendedName>
</protein>
<organism evidence="9 10">
    <name type="scientific">Prymnesium parvum</name>
    <name type="common">Toxic golden alga</name>
    <dbReference type="NCBI Taxonomy" id="97485"/>
    <lineage>
        <taxon>Eukaryota</taxon>
        <taxon>Haptista</taxon>
        <taxon>Haptophyta</taxon>
        <taxon>Prymnesiophyceae</taxon>
        <taxon>Prymnesiales</taxon>
        <taxon>Prymnesiaceae</taxon>
        <taxon>Prymnesium</taxon>
    </lineage>
</organism>
<dbReference type="PROSITE" id="PS51214">
    <property type="entry name" value="IBB"/>
    <property type="match status" value="1"/>
</dbReference>
<dbReference type="InterPro" id="IPR024931">
    <property type="entry name" value="Importin_alpha"/>
</dbReference>
<dbReference type="Gene3D" id="1.25.10.10">
    <property type="entry name" value="Leucine-rich Repeat Variant"/>
    <property type="match status" value="1"/>
</dbReference>
<dbReference type="Pfam" id="PF00514">
    <property type="entry name" value="Arm"/>
    <property type="match status" value="5"/>
</dbReference>
<feature type="region of interest" description="Disordered" evidence="7">
    <location>
        <begin position="1"/>
        <end position="66"/>
    </location>
</feature>
<keyword evidence="3" id="KW-0677">Repeat</keyword>
<dbReference type="PROSITE" id="PS50176">
    <property type="entry name" value="ARM_REPEAT"/>
    <property type="match status" value="3"/>
</dbReference>
<gene>
    <name evidence="9" type="ORF">AB1Y20_008409</name>
</gene>
<feature type="domain" description="IBB" evidence="8">
    <location>
        <begin position="1"/>
        <end position="56"/>
    </location>
</feature>
<evidence type="ECO:0000256" key="2">
    <source>
        <dbReference type="ARBA" id="ARBA00022448"/>
    </source>
</evidence>
<dbReference type="Pfam" id="PF16186">
    <property type="entry name" value="Arm_3"/>
    <property type="match status" value="1"/>
</dbReference>
<dbReference type="SUPFAM" id="SSF48371">
    <property type="entry name" value="ARM repeat"/>
    <property type="match status" value="1"/>
</dbReference>
<evidence type="ECO:0000256" key="4">
    <source>
        <dbReference type="ARBA" id="ARBA00022927"/>
    </source>
</evidence>
<keyword evidence="4 5" id="KW-0653">Protein transport</keyword>
<feature type="compositionally biased region" description="Basic and acidic residues" evidence="7">
    <location>
        <begin position="15"/>
        <end position="43"/>
    </location>
</feature>
<dbReference type="Pfam" id="PF01749">
    <property type="entry name" value="IBB"/>
    <property type="match status" value="1"/>
</dbReference>
<dbReference type="InterPro" id="IPR000225">
    <property type="entry name" value="Armadillo"/>
</dbReference>
<dbReference type="InterPro" id="IPR032413">
    <property type="entry name" value="Arm_3"/>
</dbReference>
<sequence length="526" mass="57700">MMSSKDPQQRKGIKKGIDQDESRRKREATTVQIRKDKKDDCLQKRRRDPSGGTSTSSHREVGALPDPALKIKLDNLPEDVRMLHSDNLVDQLEATTRFRKLLSIDRNPPIAEVIAAGVVPRLVQFLQCFDNQNLVFEAAWALTNISSGTSEHTRVVIDNGAVPVFVQLLSMSNQEVREQAVWALGNIAGDSPRCRDLVLSYQLIPQLVLQLGDGNGHWTNLTMLRNATWTLSNLCRGKPPPRWELIAPSLPMLIELVVQEDEEVFIDACWALSYISEPSEQIQAVIDAGALPCLVAKLAIGSAQVQTPALRAVGNVATGTAEQTRAVLECDVLPAALALLHSPKKEIRKEACWMVSNLTAGSSDQVEAVCRAGLMPRLVEMCTTEEFEIRKEATYAVCNAFLGGTPALIGSMLELRMMPAILEMLQGPDPQLIITVLETVETILVTGASSASEELSNRCAQMIDDEGGVERIEDLLNHSNEEIYTKAAHLLENYLSSVDEEDALIAPVVRETGFTFAVPSTNANMS</sequence>
<evidence type="ECO:0000256" key="1">
    <source>
        <dbReference type="ARBA" id="ARBA00010394"/>
    </source>
</evidence>
<dbReference type="InterPro" id="IPR011989">
    <property type="entry name" value="ARM-like"/>
</dbReference>
<dbReference type="EMBL" id="JBGBPQ010000019">
    <property type="protein sequence ID" value="KAL1504626.1"/>
    <property type="molecule type" value="Genomic_DNA"/>
</dbReference>
<reference evidence="9 10" key="1">
    <citation type="journal article" date="2024" name="Science">
        <title>Giant polyketide synthase enzymes in the biosynthesis of giant marine polyether toxins.</title>
        <authorList>
            <person name="Fallon T.R."/>
            <person name="Shende V.V."/>
            <person name="Wierzbicki I.H."/>
            <person name="Pendleton A.L."/>
            <person name="Watervoot N.F."/>
            <person name="Auber R.P."/>
            <person name="Gonzalez D.J."/>
            <person name="Wisecaver J.H."/>
            <person name="Moore B.S."/>
        </authorList>
    </citation>
    <scope>NUCLEOTIDE SEQUENCE [LARGE SCALE GENOMIC DNA]</scope>
    <source>
        <strain evidence="9 10">12B1</strain>
    </source>
</reference>
<feature type="repeat" description="ARM" evidence="6">
    <location>
        <begin position="160"/>
        <end position="188"/>
    </location>
</feature>
<comment type="similarity">
    <text evidence="1 5">Belongs to the importin alpha family.</text>
</comment>
<dbReference type="Gene3D" id="1.20.5.690">
    <property type="entry name" value="Importin-alpha, importin-beta-binding domain"/>
    <property type="match status" value="1"/>
</dbReference>
<dbReference type="InterPro" id="IPR002652">
    <property type="entry name" value="Importin-a_IBB"/>
</dbReference>
<feature type="repeat" description="ARM" evidence="6">
    <location>
        <begin position="117"/>
        <end position="160"/>
    </location>
</feature>
<dbReference type="AlphaFoldDB" id="A0AB34IT50"/>
<feature type="repeat" description="ARM" evidence="6">
    <location>
        <begin position="331"/>
        <end position="373"/>
    </location>
</feature>
<name>A0AB34IT50_PRYPA</name>
<evidence type="ECO:0000313" key="9">
    <source>
        <dbReference type="EMBL" id="KAL1504626.1"/>
    </source>
</evidence>
<dbReference type="SMART" id="SM00185">
    <property type="entry name" value="ARM"/>
    <property type="match status" value="9"/>
</dbReference>
<accession>A0AB34IT50</accession>
<proteinExistence type="inferred from homology"/>
<evidence type="ECO:0000256" key="3">
    <source>
        <dbReference type="ARBA" id="ARBA00022737"/>
    </source>
</evidence>
<dbReference type="Proteomes" id="UP001515480">
    <property type="component" value="Unassembled WGS sequence"/>
</dbReference>
<dbReference type="PIRSF" id="PIRSF005673">
    <property type="entry name" value="Importin_alpha"/>
    <property type="match status" value="1"/>
</dbReference>
<evidence type="ECO:0000313" key="10">
    <source>
        <dbReference type="Proteomes" id="UP001515480"/>
    </source>
</evidence>
<keyword evidence="10" id="KW-1185">Reference proteome</keyword>
<comment type="caution">
    <text evidence="9">The sequence shown here is derived from an EMBL/GenBank/DDBJ whole genome shotgun (WGS) entry which is preliminary data.</text>
</comment>
<keyword evidence="2 5" id="KW-0813">Transport</keyword>
<evidence type="ECO:0000259" key="8">
    <source>
        <dbReference type="PROSITE" id="PS51214"/>
    </source>
</evidence>
<dbReference type="InterPro" id="IPR036975">
    <property type="entry name" value="Importin-a_IBB_sf"/>
</dbReference>
<evidence type="ECO:0000256" key="7">
    <source>
        <dbReference type="SAM" id="MobiDB-lite"/>
    </source>
</evidence>
<dbReference type="GO" id="GO:0005634">
    <property type="term" value="C:nucleus"/>
    <property type="evidence" value="ECO:0007669"/>
    <property type="project" value="UniProtKB-ARBA"/>
</dbReference>
<dbReference type="GO" id="GO:0005737">
    <property type="term" value="C:cytoplasm"/>
    <property type="evidence" value="ECO:0007669"/>
    <property type="project" value="InterPro"/>
</dbReference>
<dbReference type="PANTHER" id="PTHR23316">
    <property type="entry name" value="IMPORTIN ALPHA"/>
    <property type="match status" value="1"/>
</dbReference>
<dbReference type="GO" id="GO:0006606">
    <property type="term" value="P:protein import into nucleus"/>
    <property type="evidence" value="ECO:0007669"/>
    <property type="project" value="InterPro"/>
</dbReference>
<dbReference type="InterPro" id="IPR016024">
    <property type="entry name" value="ARM-type_fold"/>
</dbReference>
<evidence type="ECO:0000256" key="6">
    <source>
        <dbReference type="PROSITE-ProRule" id="PRU00259"/>
    </source>
</evidence>
<dbReference type="GO" id="GO:0061608">
    <property type="term" value="F:nuclear import signal receptor activity"/>
    <property type="evidence" value="ECO:0007669"/>
    <property type="project" value="InterPro"/>
</dbReference>
<dbReference type="FunFam" id="1.25.10.10:FF:000009">
    <property type="entry name" value="Importin subunit alpha"/>
    <property type="match status" value="1"/>
</dbReference>